<keyword evidence="1" id="KW-1133">Transmembrane helix</keyword>
<gene>
    <name evidence="2" type="ORF">SAMN05444002_3112</name>
</gene>
<dbReference type="Proteomes" id="UP000184932">
    <property type="component" value="Unassembled WGS sequence"/>
</dbReference>
<sequence>MSKKSETMANDWQVAGLMQAGGGAAVGGGVFGFMFKSMTAQFCGVFTFAGLGLAVGGSSGGASAPDMMRGGFNWSKIKGERWFSADDLDGSAGRLSCMGAALGAGVGTTAITAFNWGGFLFNSQDSIGISFGGGASAMTTVGRWSLVTETIMYS</sequence>
<keyword evidence="1" id="KW-0472">Membrane</keyword>
<keyword evidence="1" id="KW-0812">Transmembrane</keyword>
<reference evidence="3" key="1">
    <citation type="submission" date="2016-11" db="EMBL/GenBank/DDBJ databases">
        <authorList>
            <person name="Varghese N."/>
            <person name="Submissions S."/>
        </authorList>
    </citation>
    <scope>NUCLEOTIDE SEQUENCE [LARGE SCALE GENOMIC DNA]</scope>
    <source>
        <strain evidence="3">DSM 29440</strain>
    </source>
</reference>
<feature type="transmembrane region" description="Helical" evidence="1">
    <location>
        <begin position="39"/>
        <end position="59"/>
    </location>
</feature>
<dbReference type="EMBL" id="FSRL01000001">
    <property type="protein sequence ID" value="SIO15259.1"/>
    <property type="molecule type" value="Genomic_DNA"/>
</dbReference>
<proteinExistence type="predicted"/>
<evidence type="ECO:0000313" key="2">
    <source>
        <dbReference type="EMBL" id="SIO15259.1"/>
    </source>
</evidence>
<name>A0A1N6H672_9RHOB</name>
<protein>
    <submittedName>
        <fullName evidence="2">Uncharacterized protein</fullName>
    </submittedName>
</protein>
<dbReference type="STRING" id="1217970.SAMN05444002_3112"/>
<keyword evidence="3" id="KW-1185">Reference proteome</keyword>
<dbReference type="RefSeq" id="WP_074257051.1">
    <property type="nucleotide sequence ID" value="NZ_FSRL01000001.1"/>
</dbReference>
<organism evidence="2 3">
    <name type="scientific">Vannielia litorea</name>
    <dbReference type="NCBI Taxonomy" id="1217970"/>
    <lineage>
        <taxon>Bacteria</taxon>
        <taxon>Pseudomonadati</taxon>
        <taxon>Pseudomonadota</taxon>
        <taxon>Alphaproteobacteria</taxon>
        <taxon>Rhodobacterales</taxon>
        <taxon>Paracoccaceae</taxon>
        <taxon>Vannielia</taxon>
    </lineage>
</organism>
<dbReference type="AlphaFoldDB" id="A0A1N6H672"/>
<evidence type="ECO:0000256" key="1">
    <source>
        <dbReference type="SAM" id="Phobius"/>
    </source>
</evidence>
<accession>A0A1N6H672</accession>
<evidence type="ECO:0000313" key="3">
    <source>
        <dbReference type="Proteomes" id="UP000184932"/>
    </source>
</evidence>
<feature type="transmembrane region" description="Helical" evidence="1">
    <location>
        <begin position="12"/>
        <end position="33"/>
    </location>
</feature>